<proteinExistence type="predicted"/>
<feature type="domain" description="Thioredoxin" evidence="6">
    <location>
        <begin position="69"/>
        <end position="208"/>
    </location>
</feature>
<keyword evidence="4" id="KW-1015">Disulfide bond</keyword>
<comment type="subcellular location">
    <subcellularLocation>
        <location evidence="1">Cell envelope</location>
    </subcellularLocation>
</comment>
<keyword evidence="5" id="KW-0676">Redox-active center</keyword>
<dbReference type="GO" id="GO:0016491">
    <property type="term" value="F:oxidoreductase activity"/>
    <property type="evidence" value="ECO:0007669"/>
    <property type="project" value="InterPro"/>
</dbReference>
<dbReference type="InterPro" id="IPR017937">
    <property type="entry name" value="Thioredoxin_CS"/>
</dbReference>
<dbReference type="InterPro" id="IPR036249">
    <property type="entry name" value="Thioredoxin-like_sf"/>
</dbReference>
<dbReference type="RefSeq" id="WP_179445192.1">
    <property type="nucleotide sequence ID" value="NZ_JACBZS010000001.1"/>
</dbReference>
<protein>
    <submittedName>
        <fullName evidence="7">Thiol-disulfide isomerase/thioredoxin</fullName>
    </submittedName>
</protein>
<dbReference type="Gene3D" id="3.40.30.10">
    <property type="entry name" value="Glutaredoxin"/>
    <property type="match status" value="1"/>
</dbReference>
<dbReference type="GO" id="GO:0016853">
    <property type="term" value="F:isomerase activity"/>
    <property type="evidence" value="ECO:0007669"/>
    <property type="project" value="UniProtKB-KW"/>
</dbReference>
<dbReference type="PROSITE" id="PS51352">
    <property type="entry name" value="THIOREDOXIN_2"/>
    <property type="match status" value="1"/>
</dbReference>
<dbReference type="EMBL" id="JACBZS010000001">
    <property type="protein sequence ID" value="NYI71359.1"/>
    <property type="molecule type" value="Genomic_DNA"/>
</dbReference>
<dbReference type="CDD" id="cd02966">
    <property type="entry name" value="TlpA_like_family"/>
    <property type="match status" value="1"/>
</dbReference>
<comment type="caution">
    <text evidence="7">The sequence shown here is derived from an EMBL/GenBank/DDBJ whole genome shotgun (WGS) entry which is preliminary data.</text>
</comment>
<dbReference type="GO" id="GO:0016209">
    <property type="term" value="F:antioxidant activity"/>
    <property type="evidence" value="ECO:0007669"/>
    <property type="project" value="InterPro"/>
</dbReference>
<dbReference type="Proteomes" id="UP000527616">
    <property type="component" value="Unassembled WGS sequence"/>
</dbReference>
<dbReference type="PANTHER" id="PTHR42852:SF6">
    <property type="entry name" value="THIOL:DISULFIDE INTERCHANGE PROTEIN DSBE"/>
    <property type="match status" value="1"/>
</dbReference>
<evidence type="ECO:0000313" key="8">
    <source>
        <dbReference type="Proteomes" id="UP000527616"/>
    </source>
</evidence>
<sequence>MSRRVLLLALGPVLVLVVIAGVAIAIARSEPPGAPTGEATAPAPAPVDLVAARRDAGIAECPTTDPGASARPDGLPDVTLPCIDGTGEVRLSALRGKPMIVNLWATWCGPCREEAPHLAAFATVAGDEVQLIGIDVDDPDPAGAIRFARASQWTWPQLADRRGALRGDLGQAIPQTLFVTGDGRVVHRKLGAFASLDELRALSAEYLGVR</sequence>
<evidence type="ECO:0000256" key="2">
    <source>
        <dbReference type="ARBA" id="ARBA00022748"/>
    </source>
</evidence>
<evidence type="ECO:0000256" key="3">
    <source>
        <dbReference type="ARBA" id="ARBA00022968"/>
    </source>
</evidence>
<keyword evidence="2" id="KW-0201">Cytochrome c-type biogenesis</keyword>
<dbReference type="SUPFAM" id="SSF52833">
    <property type="entry name" value="Thioredoxin-like"/>
    <property type="match status" value="1"/>
</dbReference>
<evidence type="ECO:0000256" key="1">
    <source>
        <dbReference type="ARBA" id="ARBA00004196"/>
    </source>
</evidence>
<keyword evidence="7" id="KW-0413">Isomerase</keyword>
<dbReference type="Pfam" id="PF00578">
    <property type="entry name" value="AhpC-TSA"/>
    <property type="match status" value="1"/>
</dbReference>
<dbReference type="AlphaFoldDB" id="A0A7Z0IL80"/>
<dbReference type="PROSITE" id="PS00194">
    <property type="entry name" value="THIOREDOXIN_1"/>
    <property type="match status" value="1"/>
</dbReference>
<keyword evidence="3" id="KW-0812">Transmembrane</keyword>
<dbReference type="InterPro" id="IPR050553">
    <property type="entry name" value="Thioredoxin_ResA/DsbE_sf"/>
</dbReference>
<keyword evidence="8" id="KW-1185">Reference proteome</keyword>
<evidence type="ECO:0000259" key="6">
    <source>
        <dbReference type="PROSITE" id="PS51352"/>
    </source>
</evidence>
<accession>A0A7Z0IL80</accession>
<dbReference type="PANTHER" id="PTHR42852">
    <property type="entry name" value="THIOL:DISULFIDE INTERCHANGE PROTEIN DSBE"/>
    <property type="match status" value="1"/>
</dbReference>
<dbReference type="GO" id="GO:0017004">
    <property type="term" value="P:cytochrome complex assembly"/>
    <property type="evidence" value="ECO:0007669"/>
    <property type="project" value="UniProtKB-KW"/>
</dbReference>
<keyword evidence="3" id="KW-0735">Signal-anchor</keyword>
<dbReference type="InterPro" id="IPR000866">
    <property type="entry name" value="AhpC/TSA"/>
</dbReference>
<name>A0A7Z0IL80_9ACTN</name>
<dbReference type="GO" id="GO:0030313">
    <property type="term" value="C:cell envelope"/>
    <property type="evidence" value="ECO:0007669"/>
    <property type="project" value="UniProtKB-SubCell"/>
</dbReference>
<reference evidence="7 8" key="1">
    <citation type="submission" date="2020-07" db="EMBL/GenBank/DDBJ databases">
        <title>Sequencing the genomes of 1000 actinobacteria strains.</title>
        <authorList>
            <person name="Klenk H.-P."/>
        </authorList>
    </citation>
    <scope>NUCLEOTIDE SEQUENCE [LARGE SCALE GENOMIC DNA]</scope>
    <source>
        <strain evidence="7 8">DSM 103164</strain>
    </source>
</reference>
<gene>
    <name evidence="7" type="ORF">GGQ54_001919</name>
</gene>
<dbReference type="InterPro" id="IPR013766">
    <property type="entry name" value="Thioredoxin_domain"/>
</dbReference>
<evidence type="ECO:0000313" key="7">
    <source>
        <dbReference type="EMBL" id="NYI71359.1"/>
    </source>
</evidence>
<organism evidence="7 8">
    <name type="scientific">Naumannella cuiyingiana</name>
    <dbReference type="NCBI Taxonomy" id="1347891"/>
    <lineage>
        <taxon>Bacteria</taxon>
        <taxon>Bacillati</taxon>
        <taxon>Actinomycetota</taxon>
        <taxon>Actinomycetes</taxon>
        <taxon>Propionibacteriales</taxon>
        <taxon>Propionibacteriaceae</taxon>
        <taxon>Naumannella</taxon>
    </lineage>
</organism>
<evidence type="ECO:0000256" key="4">
    <source>
        <dbReference type="ARBA" id="ARBA00023157"/>
    </source>
</evidence>
<evidence type="ECO:0000256" key="5">
    <source>
        <dbReference type="ARBA" id="ARBA00023284"/>
    </source>
</evidence>